<comment type="caution">
    <text evidence="2">The sequence shown here is derived from an EMBL/GenBank/DDBJ whole genome shotgun (WGS) entry which is preliminary data.</text>
</comment>
<evidence type="ECO:0000313" key="3">
    <source>
        <dbReference type="Proteomes" id="UP000076976"/>
    </source>
</evidence>
<dbReference type="EMBL" id="LQZG01000003">
    <property type="protein sequence ID" value="OAB86741.1"/>
    <property type="molecule type" value="Genomic_DNA"/>
</dbReference>
<protein>
    <recommendedName>
        <fullName evidence="1">Polysaccharide biosynthesis enzyme WcbI domain-containing protein</fullName>
    </recommendedName>
</protein>
<dbReference type="Gene3D" id="3.40.50.12080">
    <property type="match status" value="1"/>
</dbReference>
<accession>A0A176QAI1</accession>
<gene>
    <name evidence="2" type="ORF">AWH69_09840</name>
</gene>
<name>A0A176QAI1_9MICO</name>
<reference evidence="2 3" key="1">
    <citation type="submission" date="2016-01" db="EMBL/GenBank/DDBJ databases">
        <title>Janibacter melonis strain CD11_4 genome sequencing and assembly.</title>
        <authorList>
            <person name="Nair G.R."/>
            <person name="Kaur G."/>
            <person name="Chander A.M."/>
            <person name="Mayilraj S."/>
        </authorList>
    </citation>
    <scope>NUCLEOTIDE SEQUENCE [LARGE SCALE GENOMIC DNA]</scope>
    <source>
        <strain evidence="2 3">CD11-4</strain>
    </source>
</reference>
<dbReference type="RefSeq" id="WP_068274806.1">
    <property type="nucleotide sequence ID" value="NZ_LQZG01000003.1"/>
</dbReference>
<dbReference type="Proteomes" id="UP000076976">
    <property type="component" value="Unassembled WGS sequence"/>
</dbReference>
<sequence>MSTQQSTGTDEGRRRHYGVFYGIDPLPGGDEPGARPLLAVLGNCQAESLRITTTTTADGTSPVDSVRVPPVHELEASDIPHLHRLLPHLDVLAAQPVRDDYRGLPLGTSQVRAHLREDARLVTLPVLRDPSAYPFQALVRGAAGDPPVVPYHDLRTLAQAAGLTGGPQTLAADELAEAYRTIAREGLAELARRQSVSSTLRADDVVAETLGEGWTINHPGNTVLVALGERLREAIGLPAPGADPGRVLLRSVRTPLREDVVEALGLPHEPRADWLVGGEVVADDEVREAQARWYAEHPEMVSAGVERHGERMRLLGWR</sequence>
<dbReference type="InterPro" id="IPR041307">
    <property type="entry name" value="WcbI"/>
</dbReference>
<organism evidence="2 3">
    <name type="scientific">Janibacter melonis</name>
    <dbReference type="NCBI Taxonomy" id="262209"/>
    <lineage>
        <taxon>Bacteria</taxon>
        <taxon>Bacillati</taxon>
        <taxon>Actinomycetota</taxon>
        <taxon>Actinomycetes</taxon>
        <taxon>Micrococcales</taxon>
        <taxon>Intrasporangiaceae</taxon>
        <taxon>Janibacter</taxon>
    </lineage>
</organism>
<evidence type="ECO:0000313" key="2">
    <source>
        <dbReference type="EMBL" id="OAB86741.1"/>
    </source>
</evidence>
<dbReference type="AlphaFoldDB" id="A0A176QAI1"/>
<proteinExistence type="predicted"/>
<dbReference type="Pfam" id="PF18588">
    <property type="entry name" value="WcbI"/>
    <property type="match status" value="1"/>
</dbReference>
<dbReference type="STRING" id="262209.AWH69_09840"/>
<keyword evidence="3" id="KW-1185">Reference proteome</keyword>
<feature type="domain" description="Polysaccharide biosynthesis enzyme WcbI" evidence="1">
    <location>
        <begin position="38"/>
        <end position="239"/>
    </location>
</feature>
<evidence type="ECO:0000259" key="1">
    <source>
        <dbReference type="Pfam" id="PF18588"/>
    </source>
</evidence>